<protein>
    <recommendedName>
        <fullName evidence="4">ATP synthase F0 subunit 8</fullName>
    </recommendedName>
</protein>
<organism evidence="2 3">
    <name type="scientific">Nelumbo nucifera</name>
    <name type="common">Sacred lotus</name>
    <dbReference type="NCBI Taxonomy" id="4432"/>
    <lineage>
        <taxon>Eukaryota</taxon>
        <taxon>Viridiplantae</taxon>
        <taxon>Streptophyta</taxon>
        <taxon>Embryophyta</taxon>
        <taxon>Tracheophyta</taxon>
        <taxon>Spermatophyta</taxon>
        <taxon>Magnoliopsida</taxon>
        <taxon>Proteales</taxon>
        <taxon>Nelumbonaceae</taxon>
        <taxon>Nelumbo</taxon>
    </lineage>
</organism>
<evidence type="ECO:0000313" key="2">
    <source>
        <dbReference type="EMBL" id="DAD19225.1"/>
    </source>
</evidence>
<keyword evidence="3" id="KW-1185">Reference proteome</keyword>
<feature type="signal peptide" evidence="1">
    <location>
        <begin position="1"/>
        <end position="23"/>
    </location>
</feature>
<accession>A0A822XK80</accession>
<dbReference type="EMBL" id="DUZY01000001">
    <property type="protein sequence ID" value="DAD19225.1"/>
    <property type="molecule type" value="Genomic_DNA"/>
</dbReference>
<dbReference type="AlphaFoldDB" id="A0A822XK80"/>
<evidence type="ECO:0000256" key="1">
    <source>
        <dbReference type="SAM" id="SignalP"/>
    </source>
</evidence>
<gene>
    <name evidence="2" type="ORF">HUJ06_020688</name>
</gene>
<dbReference type="Proteomes" id="UP000607653">
    <property type="component" value="Unassembled WGS sequence"/>
</dbReference>
<feature type="chain" id="PRO_5032751990" description="ATP synthase F0 subunit 8" evidence="1">
    <location>
        <begin position="24"/>
        <end position="62"/>
    </location>
</feature>
<name>A0A822XK80_NELNU</name>
<evidence type="ECO:0000313" key="3">
    <source>
        <dbReference type="Proteomes" id="UP000607653"/>
    </source>
</evidence>
<keyword evidence="1" id="KW-0732">Signal</keyword>
<proteinExistence type="predicted"/>
<evidence type="ECO:0008006" key="4">
    <source>
        <dbReference type="Google" id="ProtNLM"/>
    </source>
</evidence>
<reference evidence="2 3" key="1">
    <citation type="journal article" date="2020" name="Mol. Biol. Evol.">
        <title>Distinct Expression and Methylation Patterns for Genes with Different Fates following a Single Whole-Genome Duplication in Flowering Plants.</title>
        <authorList>
            <person name="Shi T."/>
            <person name="Rahmani R.S."/>
            <person name="Gugger P.F."/>
            <person name="Wang M."/>
            <person name="Li H."/>
            <person name="Zhang Y."/>
            <person name="Li Z."/>
            <person name="Wang Q."/>
            <person name="Van de Peer Y."/>
            <person name="Marchal K."/>
            <person name="Chen J."/>
        </authorList>
    </citation>
    <scope>NUCLEOTIDE SEQUENCE [LARGE SCALE GENOMIC DNA]</scope>
    <source>
        <tissue evidence="2">Leaf</tissue>
    </source>
</reference>
<comment type="caution">
    <text evidence="2">The sequence shown here is derived from an EMBL/GenBank/DDBJ whole genome shotgun (WGS) entry which is preliminary data.</text>
</comment>
<sequence>MLTFMNWFSLLFLGFSLLFYFYSQPSTTPQNMAEGLPNSIYDFTVKVSVFSFSSRVWLSFRV</sequence>